<dbReference type="PRINTS" id="PR00119">
    <property type="entry name" value="CATATPASE"/>
</dbReference>
<keyword evidence="3" id="KW-1003">Cell membrane</keyword>
<dbReference type="InterPro" id="IPR044492">
    <property type="entry name" value="P_typ_ATPase_HD_dom"/>
</dbReference>
<dbReference type="GO" id="GO:0005886">
    <property type="term" value="C:plasma membrane"/>
    <property type="evidence" value="ECO:0007669"/>
    <property type="project" value="UniProtKB-SubCell"/>
</dbReference>
<dbReference type="Gene3D" id="3.40.1110.10">
    <property type="entry name" value="Calcium-transporting ATPase, cytoplasmic domain N"/>
    <property type="match status" value="1"/>
</dbReference>
<keyword evidence="5" id="KW-0479">Metal-binding</keyword>
<dbReference type="Gene3D" id="3.30.70.100">
    <property type="match status" value="1"/>
</dbReference>
<dbReference type="PANTHER" id="PTHR43520">
    <property type="entry name" value="ATP7, ISOFORM B"/>
    <property type="match status" value="1"/>
</dbReference>
<dbReference type="Gene3D" id="3.40.50.1000">
    <property type="entry name" value="HAD superfamily/HAD-like"/>
    <property type="match status" value="1"/>
</dbReference>
<keyword evidence="8" id="KW-1278">Translocase</keyword>
<evidence type="ECO:0000256" key="7">
    <source>
        <dbReference type="ARBA" id="ARBA00022840"/>
    </source>
</evidence>
<evidence type="ECO:0000256" key="3">
    <source>
        <dbReference type="ARBA" id="ARBA00022475"/>
    </source>
</evidence>
<evidence type="ECO:0000256" key="4">
    <source>
        <dbReference type="ARBA" id="ARBA00022692"/>
    </source>
</evidence>
<organism evidence="13">
    <name type="scientific">termite gut metagenome</name>
    <dbReference type="NCBI Taxonomy" id="433724"/>
    <lineage>
        <taxon>unclassified sequences</taxon>
        <taxon>metagenomes</taxon>
        <taxon>organismal metagenomes</taxon>
    </lineage>
</organism>
<dbReference type="AlphaFoldDB" id="A0A5J4QVS1"/>
<keyword evidence="7" id="KW-0067">ATP-binding</keyword>
<accession>A0A5J4QVS1</accession>
<dbReference type="SUPFAM" id="SSF56784">
    <property type="entry name" value="HAD-like"/>
    <property type="match status" value="1"/>
</dbReference>
<evidence type="ECO:0000256" key="2">
    <source>
        <dbReference type="ARBA" id="ARBA00006024"/>
    </source>
</evidence>
<dbReference type="GO" id="GO:0016887">
    <property type="term" value="F:ATP hydrolysis activity"/>
    <property type="evidence" value="ECO:0007669"/>
    <property type="project" value="InterPro"/>
</dbReference>
<dbReference type="Pfam" id="PF00702">
    <property type="entry name" value="Hydrolase"/>
    <property type="match status" value="1"/>
</dbReference>
<dbReference type="NCBIfam" id="TIGR01494">
    <property type="entry name" value="ATPase_P-type"/>
    <property type="match status" value="1"/>
</dbReference>
<evidence type="ECO:0000256" key="1">
    <source>
        <dbReference type="ARBA" id="ARBA00004651"/>
    </source>
</evidence>
<feature type="domain" description="HMA" evidence="12">
    <location>
        <begin position="5"/>
        <end position="71"/>
    </location>
</feature>
<evidence type="ECO:0000256" key="5">
    <source>
        <dbReference type="ARBA" id="ARBA00022723"/>
    </source>
</evidence>
<name>A0A5J4QVS1_9ZZZZ</name>
<dbReference type="InterPro" id="IPR027256">
    <property type="entry name" value="P-typ_ATPase_IB"/>
</dbReference>
<feature type="transmembrane region" description="Helical" evidence="11">
    <location>
        <begin position="339"/>
        <end position="360"/>
    </location>
</feature>
<dbReference type="InterPro" id="IPR023299">
    <property type="entry name" value="ATPase_P-typ_cyto_dom_N"/>
</dbReference>
<evidence type="ECO:0000256" key="8">
    <source>
        <dbReference type="ARBA" id="ARBA00022967"/>
    </source>
</evidence>
<dbReference type="GO" id="GO:0043682">
    <property type="term" value="F:P-type divalent copper transporter activity"/>
    <property type="evidence" value="ECO:0007669"/>
    <property type="project" value="TreeGrafter"/>
</dbReference>
<keyword evidence="4 11" id="KW-0812">Transmembrane</keyword>
<dbReference type="Pfam" id="PF00403">
    <property type="entry name" value="HMA"/>
    <property type="match status" value="1"/>
</dbReference>
<dbReference type="PROSITE" id="PS50846">
    <property type="entry name" value="HMA_2"/>
    <property type="match status" value="1"/>
</dbReference>
<dbReference type="SFLD" id="SFLDS00003">
    <property type="entry name" value="Haloacid_Dehalogenase"/>
    <property type="match status" value="1"/>
</dbReference>
<dbReference type="GO" id="GO:0055070">
    <property type="term" value="P:copper ion homeostasis"/>
    <property type="evidence" value="ECO:0007669"/>
    <property type="project" value="TreeGrafter"/>
</dbReference>
<dbReference type="InterPro" id="IPR023214">
    <property type="entry name" value="HAD_sf"/>
</dbReference>
<comment type="caution">
    <text evidence="13">The sequence shown here is derived from an EMBL/GenBank/DDBJ whole genome shotgun (WGS) entry which is preliminary data.</text>
</comment>
<dbReference type="NCBIfam" id="TIGR01525">
    <property type="entry name" value="ATPase-IB_hvy"/>
    <property type="match status" value="1"/>
</dbReference>
<feature type="transmembrane region" description="Helical" evidence="11">
    <location>
        <begin position="186"/>
        <end position="205"/>
    </location>
</feature>
<reference evidence="13" key="1">
    <citation type="submission" date="2019-03" db="EMBL/GenBank/DDBJ databases">
        <title>Single cell metagenomics reveals metabolic interactions within the superorganism composed of flagellate Streblomastix strix and complex community of Bacteroidetes bacteria on its surface.</title>
        <authorList>
            <person name="Treitli S.C."/>
            <person name="Kolisko M."/>
            <person name="Husnik F."/>
            <person name="Keeling P."/>
            <person name="Hampl V."/>
        </authorList>
    </citation>
    <scope>NUCLEOTIDE SEQUENCE</scope>
    <source>
        <strain evidence="13">STM</strain>
    </source>
</reference>
<dbReference type="InterPro" id="IPR059000">
    <property type="entry name" value="ATPase_P-type_domA"/>
</dbReference>
<feature type="transmembrane region" description="Helical" evidence="11">
    <location>
        <begin position="97"/>
        <end position="115"/>
    </location>
</feature>
<sequence>MGNTIKRTFPVLKMHCVGCANNIERTVKKLQGVTDASVNFVSGILSVTYDPGKLSFEEMRKAVVAAGYDLISIEEGRQEEWQIKEQRNQYRQLKRKVIGTWIVALPVLVFSMFFPNILNNGFLLILSLSVFVFFGNSFYINAWKQAKLGRCNMDTLIALSTSIAFLFSVFNTFFPDFWYKRGIEPHVYYEAAIIIIAFVLTGKLIEERAKSNTSSAIRKLIGLQPKTARVQRNGTEIDIPIEKLQINDLVVVRPGEQIPVDGEVMTGESYVDESMISGEPIPVLKKKGNKVLTGTINQKGSFVINATQVGSETVLARIIRMVREAQGSKAPVQRIVDKVTGIFVPVVLGIAVLTFIVWIVAGGMEYFFHGLLSAVSVLVIACPCALGLATPTAIMVGISKAANHHILIKDAVALEQMRKVNAVVLDKTGTLTEGHPVVVAYSQMNEQSPLFKSILLSAEERSEHPLAEAIVTFLREDQVPSLPLEYFESITGKGVKVQYANQIYWVGSRKLLEDFHTEISNILPDSEGNSIVYFGRESELFAIITITDSIKSTSAEAINQLKHQNIDIYMLTGDGERTASAVAKQLGIEHYIADALPDDKQAFIRKLQSQGKIVAMVGDGINDSQALASADVSIALGRGTDIAMDVAMVTLMTSDLLLLPQAFKLSNQTVHLIYRNLFWAFIYNLISIPVAAGLLFPLNGMLLNPMLASAAMAFSSISVVLSSLSLGRRKVSYDTIAMENIKKICPN</sequence>
<dbReference type="PROSITE" id="PS01047">
    <property type="entry name" value="HMA_1"/>
    <property type="match status" value="1"/>
</dbReference>
<dbReference type="Gene3D" id="2.70.150.10">
    <property type="entry name" value="Calcium-transporting ATPase, cytoplasmic transduction domain A"/>
    <property type="match status" value="1"/>
</dbReference>
<dbReference type="Pfam" id="PF00122">
    <property type="entry name" value="E1-E2_ATPase"/>
    <property type="match status" value="1"/>
</dbReference>
<comment type="subcellular location">
    <subcellularLocation>
        <location evidence="1">Cell membrane</location>
        <topology evidence="1">Multi-pass membrane protein</topology>
    </subcellularLocation>
</comment>
<gene>
    <name evidence="13" type="ORF">EZS27_025726</name>
</gene>
<dbReference type="PROSITE" id="PS00154">
    <property type="entry name" value="ATPASE_E1_E2"/>
    <property type="match status" value="1"/>
</dbReference>
<dbReference type="PRINTS" id="PR00943">
    <property type="entry name" value="CUATPASE"/>
</dbReference>
<dbReference type="SFLD" id="SFLDG00002">
    <property type="entry name" value="C1.7:_P-type_atpase_like"/>
    <property type="match status" value="1"/>
</dbReference>
<dbReference type="EMBL" id="SNRY01002455">
    <property type="protein sequence ID" value="KAA6325010.1"/>
    <property type="molecule type" value="Genomic_DNA"/>
</dbReference>
<comment type="similarity">
    <text evidence="2">Belongs to the cation transport ATPase (P-type) (TC 3.A.3) family. Type IB subfamily.</text>
</comment>
<keyword evidence="6" id="KW-0547">Nucleotide-binding</keyword>
<dbReference type="SUPFAM" id="SSF55008">
    <property type="entry name" value="HMA, heavy metal-associated domain"/>
    <property type="match status" value="1"/>
</dbReference>
<keyword evidence="10 11" id="KW-0472">Membrane</keyword>
<feature type="transmembrane region" description="Helical" evidence="11">
    <location>
        <begin position="121"/>
        <end position="143"/>
    </location>
</feature>
<feature type="transmembrane region" description="Helical" evidence="11">
    <location>
        <begin position="155"/>
        <end position="174"/>
    </location>
</feature>
<dbReference type="SUPFAM" id="SSF81665">
    <property type="entry name" value="Calcium ATPase, transmembrane domain M"/>
    <property type="match status" value="1"/>
</dbReference>
<protein>
    <submittedName>
        <fullName evidence="13">Copper-transporting ATPase PacS</fullName>
    </submittedName>
</protein>
<feature type="transmembrane region" description="Helical" evidence="11">
    <location>
        <begin position="702"/>
        <end position="724"/>
    </location>
</feature>
<evidence type="ECO:0000256" key="6">
    <source>
        <dbReference type="ARBA" id="ARBA00022741"/>
    </source>
</evidence>
<dbReference type="InterPro" id="IPR008250">
    <property type="entry name" value="ATPase_P-typ_transduc_dom_A_sf"/>
</dbReference>
<dbReference type="SFLD" id="SFLDF00027">
    <property type="entry name" value="p-type_atpase"/>
    <property type="match status" value="1"/>
</dbReference>
<dbReference type="InterPro" id="IPR001757">
    <property type="entry name" value="P_typ_ATPase"/>
</dbReference>
<dbReference type="CDD" id="cd02094">
    <property type="entry name" value="P-type_ATPase_Cu-like"/>
    <property type="match status" value="1"/>
</dbReference>
<feature type="transmembrane region" description="Helical" evidence="11">
    <location>
        <begin position="366"/>
        <end position="389"/>
    </location>
</feature>
<dbReference type="InterPro" id="IPR018303">
    <property type="entry name" value="ATPase_P-typ_P_site"/>
</dbReference>
<keyword evidence="9 11" id="KW-1133">Transmembrane helix</keyword>
<dbReference type="FunFam" id="2.70.150.10:FF:000020">
    <property type="entry name" value="Copper-exporting P-type ATPase A"/>
    <property type="match status" value="1"/>
</dbReference>
<evidence type="ECO:0000256" key="9">
    <source>
        <dbReference type="ARBA" id="ARBA00022989"/>
    </source>
</evidence>
<dbReference type="GO" id="GO:0005524">
    <property type="term" value="F:ATP binding"/>
    <property type="evidence" value="ECO:0007669"/>
    <property type="project" value="UniProtKB-KW"/>
</dbReference>
<evidence type="ECO:0000256" key="10">
    <source>
        <dbReference type="ARBA" id="ARBA00023136"/>
    </source>
</evidence>
<evidence type="ECO:0000259" key="12">
    <source>
        <dbReference type="PROSITE" id="PS50846"/>
    </source>
</evidence>
<dbReference type="CDD" id="cd00371">
    <property type="entry name" value="HMA"/>
    <property type="match status" value="1"/>
</dbReference>
<dbReference type="InterPro" id="IPR023298">
    <property type="entry name" value="ATPase_P-typ_TM_dom_sf"/>
</dbReference>
<feature type="transmembrane region" description="Helical" evidence="11">
    <location>
        <begin position="677"/>
        <end position="696"/>
    </location>
</feature>
<dbReference type="InterPro" id="IPR006121">
    <property type="entry name" value="HMA_dom"/>
</dbReference>
<dbReference type="InterPro" id="IPR036412">
    <property type="entry name" value="HAD-like_sf"/>
</dbReference>
<dbReference type="InterPro" id="IPR017969">
    <property type="entry name" value="Heavy-metal-associated_CS"/>
</dbReference>
<dbReference type="InterPro" id="IPR036163">
    <property type="entry name" value="HMA_dom_sf"/>
</dbReference>
<proteinExistence type="inferred from homology"/>
<evidence type="ECO:0000313" key="13">
    <source>
        <dbReference type="EMBL" id="KAA6325010.1"/>
    </source>
</evidence>
<dbReference type="GO" id="GO:0005507">
    <property type="term" value="F:copper ion binding"/>
    <property type="evidence" value="ECO:0007669"/>
    <property type="project" value="TreeGrafter"/>
</dbReference>
<dbReference type="PANTHER" id="PTHR43520:SF8">
    <property type="entry name" value="P-TYPE CU(+) TRANSPORTER"/>
    <property type="match status" value="1"/>
</dbReference>
<dbReference type="SUPFAM" id="SSF81653">
    <property type="entry name" value="Calcium ATPase, transduction domain A"/>
    <property type="match status" value="1"/>
</dbReference>
<dbReference type="NCBIfam" id="TIGR01511">
    <property type="entry name" value="ATPase-IB1_Cu"/>
    <property type="match status" value="1"/>
</dbReference>
<evidence type="ECO:0000256" key="11">
    <source>
        <dbReference type="SAM" id="Phobius"/>
    </source>
</evidence>